<dbReference type="Proteomes" id="UP001596154">
    <property type="component" value="Unassembled WGS sequence"/>
</dbReference>
<dbReference type="EMBL" id="JBHSNY010000002">
    <property type="protein sequence ID" value="MFC5633629.1"/>
    <property type="molecule type" value="Genomic_DNA"/>
</dbReference>
<reference evidence="2" key="1">
    <citation type="journal article" date="2019" name="Int. J. Syst. Evol. Microbiol.">
        <title>The Global Catalogue of Microorganisms (GCM) 10K type strain sequencing project: providing services to taxonomists for standard genome sequencing and annotation.</title>
        <authorList>
            <consortium name="The Broad Institute Genomics Platform"/>
            <consortium name="The Broad Institute Genome Sequencing Center for Infectious Disease"/>
            <person name="Wu L."/>
            <person name="Ma J."/>
        </authorList>
    </citation>
    <scope>NUCLEOTIDE SEQUENCE [LARGE SCALE GENOMIC DNA]</scope>
    <source>
        <strain evidence="2">CGMCC 4.7248</strain>
    </source>
</reference>
<evidence type="ECO:0000313" key="1">
    <source>
        <dbReference type="EMBL" id="MFC5633629.1"/>
    </source>
</evidence>
<protein>
    <submittedName>
        <fullName evidence="1">Uncharacterized protein</fullName>
    </submittedName>
</protein>
<sequence>MNPAEELRSAAFALRNPIHRGGPAIGIDEEVRRPLANWLDQTADLMDALPAITATNHALAVARALNGGSS</sequence>
<accession>A0ABW0ULM2</accession>
<gene>
    <name evidence="1" type="ORF">ACFPZJ_07445</name>
</gene>
<organism evidence="1 2">
    <name type="scientific">Streptomyces bullii</name>
    <dbReference type="NCBI Taxonomy" id="349910"/>
    <lineage>
        <taxon>Bacteria</taxon>
        <taxon>Bacillati</taxon>
        <taxon>Actinomycetota</taxon>
        <taxon>Actinomycetes</taxon>
        <taxon>Kitasatosporales</taxon>
        <taxon>Streptomycetaceae</taxon>
        <taxon>Streptomyces</taxon>
    </lineage>
</organism>
<comment type="caution">
    <text evidence="1">The sequence shown here is derived from an EMBL/GenBank/DDBJ whole genome shotgun (WGS) entry which is preliminary data.</text>
</comment>
<dbReference type="RefSeq" id="WP_381018821.1">
    <property type="nucleotide sequence ID" value="NZ_JBHSNY010000002.1"/>
</dbReference>
<proteinExistence type="predicted"/>
<name>A0ABW0ULM2_9ACTN</name>
<evidence type="ECO:0000313" key="2">
    <source>
        <dbReference type="Proteomes" id="UP001596154"/>
    </source>
</evidence>
<keyword evidence="2" id="KW-1185">Reference proteome</keyword>